<dbReference type="SMART" id="SM00257">
    <property type="entry name" value="LysM"/>
    <property type="match status" value="4"/>
</dbReference>
<dbReference type="Gene3D" id="6.20.240.60">
    <property type="match status" value="1"/>
</dbReference>
<evidence type="ECO:0000313" key="3">
    <source>
        <dbReference type="Proteomes" id="UP001596147"/>
    </source>
</evidence>
<dbReference type="Pfam" id="PF07486">
    <property type="entry name" value="Hydrolase_2"/>
    <property type="match status" value="1"/>
</dbReference>
<dbReference type="EMBL" id="JBHSMC010000020">
    <property type="protein sequence ID" value="MFC5466137.1"/>
    <property type="molecule type" value="Genomic_DNA"/>
</dbReference>
<dbReference type="PANTHER" id="PTHR33734:SF22">
    <property type="entry name" value="MEMBRANE-BOUND LYTIC MUREIN TRANSGLYCOSYLASE D"/>
    <property type="match status" value="1"/>
</dbReference>
<gene>
    <name evidence="2" type="ORF">ACFPM4_15495</name>
</gene>
<dbReference type="Gene3D" id="1.10.10.2520">
    <property type="entry name" value="Cell wall hydrolase SleB, domain 1"/>
    <property type="match status" value="1"/>
</dbReference>
<feature type="domain" description="LysM" evidence="1">
    <location>
        <begin position="93"/>
        <end position="136"/>
    </location>
</feature>
<dbReference type="PANTHER" id="PTHR33734">
    <property type="entry name" value="LYSM DOMAIN-CONTAINING GPI-ANCHORED PROTEIN 2"/>
    <property type="match status" value="1"/>
</dbReference>
<protein>
    <submittedName>
        <fullName evidence="2">LysM peptidoglycan-binding domain-containing protein</fullName>
    </submittedName>
</protein>
<dbReference type="RefSeq" id="WP_382353667.1">
    <property type="nucleotide sequence ID" value="NZ_JBHSMC010000020.1"/>
</dbReference>
<dbReference type="InterPro" id="IPR042047">
    <property type="entry name" value="SleB_dom1"/>
</dbReference>
<dbReference type="InterPro" id="IPR036779">
    <property type="entry name" value="LysM_dom_sf"/>
</dbReference>
<evidence type="ECO:0000313" key="2">
    <source>
        <dbReference type="EMBL" id="MFC5466137.1"/>
    </source>
</evidence>
<feature type="domain" description="LysM" evidence="1">
    <location>
        <begin position="267"/>
        <end position="310"/>
    </location>
</feature>
<dbReference type="Pfam" id="PF01476">
    <property type="entry name" value="LysM"/>
    <property type="match status" value="4"/>
</dbReference>
<proteinExistence type="predicted"/>
<name>A0ABW0LM88_9BACI</name>
<dbReference type="CDD" id="cd00118">
    <property type="entry name" value="LysM"/>
    <property type="match status" value="4"/>
</dbReference>
<reference evidence="3" key="1">
    <citation type="journal article" date="2019" name="Int. J. Syst. Evol. Microbiol.">
        <title>The Global Catalogue of Microorganisms (GCM) 10K type strain sequencing project: providing services to taxonomists for standard genome sequencing and annotation.</title>
        <authorList>
            <consortium name="The Broad Institute Genomics Platform"/>
            <consortium name="The Broad Institute Genome Sequencing Center for Infectious Disease"/>
            <person name="Wu L."/>
            <person name="Ma J."/>
        </authorList>
    </citation>
    <scope>NUCLEOTIDE SEQUENCE [LARGE SCALE GENOMIC DNA]</scope>
    <source>
        <strain evidence="3">CGMCC 1.12237</strain>
    </source>
</reference>
<comment type="caution">
    <text evidence="2">The sequence shown here is derived from an EMBL/GenBank/DDBJ whole genome shotgun (WGS) entry which is preliminary data.</text>
</comment>
<organism evidence="2 3">
    <name type="scientific">Lederbergia graminis</name>
    <dbReference type="NCBI Taxonomy" id="735518"/>
    <lineage>
        <taxon>Bacteria</taxon>
        <taxon>Bacillati</taxon>
        <taxon>Bacillota</taxon>
        <taxon>Bacilli</taxon>
        <taxon>Bacillales</taxon>
        <taxon>Bacillaceae</taxon>
        <taxon>Lederbergia</taxon>
    </lineage>
</organism>
<evidence type="ECO:0000259" key="1">
    <source>
        <dbReference type="PROSITE" id="PS51782"/>
    </source>
</evidence>
<dbReference type="PROSITE" id="PS51782">
    <property type="entry name" value="LYSM"/>
    <property type="match status" value="4"/>
</dbReference>
<feature type="domain" description="LysM" evidence="1">
    <location>
        <begin position="206"/>
        <end position="249"/>
    </location>
</feature>
<dbReference type="Gene3D" id="3.10.350.10">
    <property type="entry name" value="LysM domain"/>
    <property type="match status" value="4"/>
</dbReference>
<dbReference type="InterPro" id="IPR018392">
    <property type="entry name" value="LysM"/>
</dbReference>
<dbReference type="Proteomes" id="UP001596147">
    <property type="component" value="Unassembled WGS sequence"/>
</dbReference>
<dbReference type="SUPFAM" id="SSF54106">
    <property type="entry name" value="LysM domain"/>
    <property type="match status" value="4"/>
</dbReference>
<dbReference type="InterPro" id="IPR011105">
    <property type="entry name" value="Cell_wall_hydrolase_SleB"/>
</dbReference>
<feature type="domain" description="LysM" evidence="1">
    <location>
        <begin position="148"/>
        <end position="191"/>
    </location>
</feature>
<keyword evidence="3" id="KW-1185">Reference proteome</keyword>
<sequence>MRPFMNYKIIESEDGIEVVLYLDQNLSEFSDDLGTISKANETTIKQDAVSFVKKMFPTLKVKSIKVMAGAMLLTSIGLASLPSFQASAAEPISSYTVSAGDTLYNIAQRNSTTVDALKQANQLTSNVIHIGDTIIIPGENVSTPTQTTTYRVVSGDTLYSIASRHGTTVDAIKSANNLSSNLLQIGQTLTIPSGGETTAPIQNNTTTHYVVSGDTLYSIAKNHNTTVDAIKNANGLTSNILNIGQKLTIPTSGTATPAPTAKPSNQTTYRVVSGDTLYSIATRYGTSVNALKQTNNLTSNVLTIGQNLTIPATGTSSSAVINQEDVEWLAKMIWSEGRGEPLEGQIAIGAVIMNRVKSPLFPNTVKEVLFEKSYGYYQFTPAQTGIIHVATPNAQNKEAALRAINGEDPTNGALFFYNPQKASSPYLESRTVSTVIGNHTFSF</sequence>
<accession>A0ABW0LM88</accession>